<proteinExistence type="predicted"/>
<dbReference type="GO" id="GO:0016853">
    <property type="term" value="F:isomerase activity"/>
    <property type="evidence" value="ECO:0007669"/>
    <property type="project" value="UniProtKB-KW"/>
</dbReference>
<keyword evidence="3" id="KW-1185">Reference proteome</keyword>
<dbReference type="EC" id="5.1.3.25" evidence="2"/>
<dbReference type="PANTHER" id="PTHR48079:SF6">
    <property type="entry name" value="NAD(P)-BINDING DOMAIN-CONTAINING PROTEIN-RELATED"/>
    <property type="match status" value="1"/>
</dbReference>
<dbReference type="Proteomes" id="UP000193570">
    <property type="component" value="Unassembled WGS sequence"/>
</dbReference>
<dbReference type="OrthoDB" id="7836994at2"/>
<dbReference type="EMBL" id="FWFK01000001">
    <property type="protein sequence ID" value="SLN22352.1"/>
    <property type="molecule type" value="Genomic_DNA"/>
</dbReference>
<dbReference type="InterPro" id="IPR001509">
    <property type="entry name" value="Epimerase_deHydtase"/>
</dbReference>
<dbReference type="GO" id="GO:0004029">
    <property type="term" value="F:aldehyde dehydrogenase (NAD+) activity"/>
    <property type="evidence" value="ECO:0007669"/>
    <property type="project" value="TreeGrafter"/>
</dbReference>
<feature type="domain" description="NAD-dependent epimerase/dehydratase" evidence="1">
    <location>
        <begin position="12"/>
        <end position="182"/>
    </location>
</feature>
<gene>
    <name evidence="2" type="primary">wbiB</name>
    <name evidence="2" type="ORF">ROJ8625_00868</name>
</gene>
<evidence type="ECO:0000259" key="1">
    <source>
        <dbReference type="Pfam" id="PF01370"/>
    </source>
</evidence>
<evidence type="ECO:0000313" key="2">
    <source>
        <dbReference type="EMBL" id="SLN22352.1"/>
    </source>
</evidence>
<organism evidence="2 3">
    <name type="scientific">Roseivivax jejudonensis</name>
    <dbReference type="NCBI Taxonomy" id="1529041"/>
    <lineage>
        <taxon>Bacteria</taxon>
        <taxon>Pseudomonadati</taxon>
        <taxon>Pseudomonadota</taxon>
        <taxon>Alphaproteobacteria</taxon>
        <taxon>Rhodobacterales</taxon>
        <taxon>Roseobacteraceae</taxon>
        <taxon>Roseivivax</taxon>
    </lineage>
</organism>
<dbReference type="SUPFAM" id="SSF51735">
    <property type="entry name" value="NAD(P)-binding Rossmann-fold domains"/>
    <property type="match status" value="1"/>
</dbReference>
<protein>
    <submittedName>
        <fullName evidence="2">dTDP-L-rhamnose 4-epimerase</fullName>
        <ecNumber evidence="2">5.1.3.25</ecNumber>
    </submittedName>
</protein>
<accession>A0A1X6YJK5</accession>
<evidence type="ECO:0000313" key="3">
    <source>
        <dbReference type="Proteomes" id="UP000193570"/>
    </source>
</evidence>
<dbReference type="Gene3D" id="3.40.50.720">
    <property type="entry name" value="NAD(P)-binding Rossmann-like Domain"/>
    <property type="match status" value="1"/>
</dbReference>
<dbReference type="RefSeq" id="WP_159456716.1">
    <property type="nucleotide sequence ID" value="NZ_FWFK01000001.1"/>
</dbReference>
<dbReference type="InterPro" id="IPR051783">
    <property type="entry name" value="NAD(P)-dependent_oxidoreduct"/>
</dbReference>
<reference evidence="2 3" key="1">
    <citation type="submission" date="2017-03" db="EMBL/GenBank/DDBJ databases">
        <authorList>
            <person name="Afonso C.L."/>
            <person name="Miller P.J."/>
            <person name="Scott M.A."/>
            <person name="Spackman E."/>
            <person name="Goraichik I."/>
            <person name="Dimitrov K.M."/>
            <person name="Suarez D.L."/>
            <person name="Swayne D.E."/>
        </authorList>
    </citation>
    <scope>NUCLEOTIDE SEQUENCE [LARGE SCALE GENOMIC DNA]</scope>
    <source>
        <strain evidence="2 3">CECT 8625</strain>
    </source>
</reference>
<name>A0A1X6YJK5_9RHOB</name>
<dbReference type="Pfam" id="PF01370">
    <property type="entry name" value="Epimerase"/>
    <property type="match status" value="1"/>
</dbReference>
<dbReference type="AlphaFoldDB" id="A0A1X6YJK5"/>
<dbReference type="InterPro" id="IPR036291">
    <property type="entry name" value="NAD(P)-bd_dom_sf"/>
</dbReference>
<keyword evidence="2" id="KW-0413">Isomerase</keyword>
<sequence>MGEVNGNDATRIVVTGANGFLGRAILSEAQARGLSAAGLVRRPAPDRSEADVHVCDLAAPGADLVPMLEGATAVIHAAAHLGGDAAAHERDTIGATDALLDAMAAAGVPRLVLVGSVAVYDTMAVAPGTRIDETSPVAPPEHAADAYAAAKIRQEAVVSTRTSAAGIALTILRAGAVYGPGRLWNAHLGVGLGPVLIRLGRGGVVPLVDRARAARALVDAAEGRAGDGILNLLDDDLPDRARFLDAMRETGWPRAVLPLPWPTLVPVARALRGWQGRPGLLREAALRARMAPFLWPNDRLRSALPDRDRGTFAARFAAAAGGAQ</sequence>
<dbReference type="PANTHER" id="PTHR48079">
    <property type="entry name" value="PROTEIN YEEZ"/>
    <property type="match status" value="1"/>
</dbReference>
<dbReference type="GO" id="GO:0005737">
    <property type="term" value="C:cytoplasm"/>
    <property type="evidence" value="ECO:0007669"/>
    <property type="project" value="TreeGrafter"/>
</dbReference>